<protein>
    <submittedName>
        <fullName evidence="2">Putative ketosteroid isomerase</fullName>
    </submittedName>
</protein>
<feature type="domain" description="SnoaL-like" evidence="1">
    <location>
        <begin position="20"/>
        <end position="108"/>
    </location>
</feature>
<dbReference type="AlphaFoldDB" id="E0SFY0"/>
<sequence length="136" mass="14673">MIMSKTFNEELAAIEAAAVAYLTAFNRADIAAVIATYTDDGVLMGPGRPAAVGKNELAVVYHSVFETVGFDMTYEIKEVEQISADWAFVRSATEGTETDKATGVVTPAAYQELFLLTKSATGSWQTARYCTSRISP</sequence>
<dbReference type="SUPFAM" id="SSF54427">
    <property type="entry name" value="NTF2-like"/>
    <property type="match status" value="1"/>
</dbReference>
<organism evidence="2 3">
    <name type="scientific">Dickeya dadantii (strain 3937)</name>
    <name type="common">Erwinia chrysanthemi (strain 3937)</name>
    <dbReference type="NCBI Taxonomy" id="198628"/>
    <lineage>
        <taxon>Bacteria</taxon>
        <taxon>Pseudomonadati</taxon>
        <taxon>Pseudomonadota</taxon>
        <taxon>Gammaproteobacteria</taxon>
        <taxon>Enterobacterales</taxon>
        <taxon>Pectobacteriaceae</taxon>
        <taxon>Dickeya</taxon>
    </lineage>
</organism>
<evidence type="ECO:0000313" key="2">
    <source>
        <dbReference type="EMBL" id="ADM98835.1"/>
    </source>
</evidence>
<keyword evidence="2" id="KW-0413">Isomerase</keyword>
<dbReference type="eggNOG" id="COG4319">
    <property type="taxonomic scope" value="Bacteria"/>
</dbReference>
<accession>E0SFY0</accession>
<name>E0SFY0_DICD3</name>
<dbReference type="InterPro" id="IPR037401">
    <property type="entry name" value="SnoaL-like"/>
</dbReference>
<gene>
    <name evidence="2" type="ordered locus">Dda3937_03128</name>
</gene>
<dbReference type="EMBL" id="CP002038">
    <property type="protein sequence ID" value="ADM98835.1"/>
    <property type="molecule type" value="Genomic_DNA"/>
</dbReference>
<dbReference type="GO" id="GO:0016853">
    <property type="term" value="F:isomerase activity"/>
    <property type="evidence" value="ECO:0007669"/>
    <property type="project" value="UniProtKB-KW"/>
</dbReference>
<reference evidence="2 3" key="1">
    <citation type="journal article" date="2011" name="J. Bacteriol.">
        <title>Genome sequence of the plant-pathogenic bacterium Dickeya dadantii 3937.</title>
        <authorList>
            <person name="Glasner J.D."/>
            <person name="Yang C.H."/>
            <person name="Reverchon S."/>
            <person name="Hugouvieux-Cotte-Pattat N."/>
            <person name="Condemine G."/>
            <person name="Bohin J.P."/>
            <person name="Van Gijsegem F."/>
            <person name="Yang S."/>
            <person name="Franza T."/>
            <person name="Expert D."/>
            <person name="Plunkett G. III"/>
            <person name="San Francisco M.J."/>
            <person name="Charkowski A.O."/>
            <person name="Py B."/>
            <person name="Bell K."/>
            <person name="Rauscher L."/>
            <person name="Rodriguez-Palenzuela P."/>
            <person name="Toussaint A."/>
            <person name="Holeva M.C."/>
            <person name="He S.Y."/>
            <person name="Douet V."/>
            <person name="Boccara M."/>
            <person name="Blanco C."/>
            <person name="Toth I."/>
            <person name="Anderson B.D."/>
            <person name="Biehl B.S."/>
            <person name="Mau B."/>
            <person name="Flynn S.M."/>
            <person name="Barras F."/>
            <person name="Lindeberg M."/>
            <person name="Birch P.R."/>
            <person name="Tsuyumu S."/>
            <person name="Shi X."/>
            <person name="Hibbing M."/>
            <person name="Yap M.N."/>
            <person name="Carpentier M."/>
            <person name="Dassa E."/>
            <person name="Umehara M."/>
            <person name="Kim J.F."/>
            <person name="Rusch M."/>
            <person name="Soni P."/>
            <person name="Mayhew G.F."/>
            <person name="Fouts D.E."/>
            <person name="Gill S.R."/>
            <person name="Blattner F.R."/>
            <person name="Keen N.T."/>
            <person name="Perna N.T."/>
        </authorList>
    </citation>
    <scope>NUCLEOTIDE SEQUENCE [LARGE SCALE GENOMIC DNA]</scope>
    <source>
        <strain evidence="2 3">3937</strain>
    </source>
</reference>
<evidence type="ECO:0000259" key="1">
    <source>
        <dbReference type="Pfam" id="PF12680"/>
    </source>
</evidence>
<proteinExistence type="predicted"/>
<dbReference type="Gene3D" id="3.10.450.50">
    <property type="match status" value="1"/>
</dbReference>
<dbReference type="Proteomes" id="UP000006859">
    <property type="component" value="Chromosome"/>
</dbReference>
<keyword evidence="3" id="KW-1185">Reference proteome</keyword>
<dbReference type="InterPro" id="IPR032710">
    <property type="entry name" value="NTF2-like_dom_sf"/>
</dbReference>
<dbReference type="Pfam" id="PF12680">
    <property type="entry name" value="SnoaL_2"/>
    <property type="match status" value="1"/>
</dbReference>
<dbReference type="KEGG" id="ddd:Dda3937_03128"/>
<dbReference type="HOGENOM" id="CLU_117712_1_0_6"/>
<evidence type="ECO:0000313" key="3">
    <source>
        <dbReference type="Proteomes" id="UP000006859"/>
    </source>
</evidence>